<comment type="similarity">
    <text evidence="1">Belongs to the ATP12 family.</text>
</comment>
<evidence type="ECO:0000313" key="4">
    <source>
        <dbReference type="EMBL" id="PZX12276.1"/>
    </source>
</evidence>
<gene>
    <name evidence="4" type="ORF">LX81_03683</name>
</gene>
<evidence type="ECO:0000256" key="2">
    <source>
        <dbReference type="ARBA" id="ARBA00022946"/>
    </source>
</evidence>
<keyword evidence="5" id="KW-1185">Reference proteome</keyword>
<dbReference type="Gene3D" id="1.10.3580.10">
    <property type="entry name" value="ATP12 ATPase"/>
    <property type="match status" value="1"/>
</dbReference>
<dbReference type="InterPro" id="IPR042272">
    <property type="entry name" value="ATP12_ATP_synth-F1-assembly_N"/>
</dbReference>
<comment type="caution">
    <text evidence="4">The sequence shown here is derived from an EMBL/GenBank/DDBJ whole genome shotgun (WGS) entry which is preliminary data.</text>
</comment>
<dbReference type="OrthoDB" id="9797825at2"/>
<reference evidence="4 5" key="1">
    <citation type="submission" date="2018-06" db="EMBL/GenBank/DDBJ databases">
        <title>Genomic Encyclopedia of Archaeal and Bacterial Type Strains, Phase II (KMG-II): from individual species to whole genera.</title>
        <authorList>
            <person name="Goeker M."/>
        </authorList>
    </citation>
    <scope>NUCLEOTIDE SEQUENCE [LARGE SCALE GENOMIC DNA]</scope>
    <source>
        <strain evidence="4 5">DSM 22009</strain>
    </source>
</reference>
<dbReference type="SUPFAM" id="SSF160909">
    <property type="entry name" value="ATP12-like"/>
    <property type="match status" value="1"/>
</dbReference>
<dbReference type="PANTHER" id="PTHR21013:SF10">
    <property type="entry name" value="ATP SYNTHASE MITOCHONDRIAL F1 COMPLEX ASSEMBLY FACTOR 2"/>
    <property type="match status" value="1"/>
</dbReference>
<keyword evidence="3" id="KW-0143">Chaperone</keyword>
<dbReference type="RefSeq" id="WP_111538710.1">
    <property type="nucleotide sequence ID" value="NZ_QKZL01000025.1"/>
</dbReference>
<keyword evidence="2" id="KW-0809">Transit peptide</keyword>
<evidence type="ECO:0000256" key="3">
    <source>
        <dbReference type="ARBA" id="ARBA00023186"/>
    </source>
</evidence>
<dbReference type="AlphaFoldDB" id="A0A2W7NGM0"/>
<dbReference type="EMBL" id="QKZL01000025">
    <property type="protein sequence ID" value="PZX12276.1"/>
    <property type="molecule type" value="Genomic_DNA"/>
</dbReference>
<accession>A0A2W7NGM0</accession>
<evidence type="ECO:0000313" key="5">
    <source>
        <dbReference type="Proteomes" id="UP000248916"/>
    </source>
</evidence>
<dbReference type="PANTHER" id="PTHR21013">
    <property type="entry name" value="ATP SYNTHASE MITOCHONDRIAL F1 COMPLEX ASSEMBLY FACTOR 2/ATP12 PROTEIN, MITOCHONDRIAL PRECURSOR"/>
    <property type="match status" value="1"/>
</dbReference>
<name>A0A2W7NGM0_9RHOB</name>
<dbReference type="Proteomes" id="UP000248916">
    <property type="component" value="Unassembled WGS sequence"/>
</dbReference>
<dbReference type="Gene3D" id="3.30.2180.10">
    <property type="entry name" value="ATP12-like"/>
    <property type="match status" value="1"/>
</dbReference>
<dbReference type="Pfam" id="PF07542">
    <property type="entry name" value="ATP12"/>
    <property type="match status" value="1"/>
</dbReference>
<organism evidence="4 5">
    <name type="scientific">Palleronia aestuarii</name>
    <dbReference type="NCBI Taxonomy" id="568105"/>
    <lineage>
        <taxon>Bacteria</taxon>
        <taxon>Pseudomonadati</taxon>
        <taxon>Pseudomonadota</taxon>
        <taxon>Alphaproteobacteria</taxon>
        <taxon>Rhodobacterales</taxon>
        <taxon>Roseobacteraceae</taxon>
        <taxon>Palleronia</taxon>
    </lineage>
</organism>
<dbReference type="GO" id="GO:0043461">
    <property type="term" value="P:proton-transporting ATP synthase complex assembly"/>
    <property type="evidence" value="ECO:0007669"/>
    <property type="project" value="InterPro"/>
</dbReference>
<evidence type="ECO:0000256" key="1">
    <source>
        <dbReference type="ARBA" id="ARBA00008231"/>
    </source>
</evidence>
<protein>
    <submittedName>
        <fullName evidence="4">Chaperone required for assembly of F1-ATPase</fullName>
    </submittedName>
</protein>
<proteinExistence type="inferred from homology"/>
<sequence length="239" mass="26189">MAEWAMKRFWSEASIADAESGFAVRLDGRPVRTPAGAMLAVPTEALALALASEWDAQDGDIDPQTMPFTRMANSAIDKVAPKRPAVIGMLAEYGGTDLLCYRADVPAALVERQNAAWDPLLDWAEATFRVRLAVTSGVMPIAQPEGAVERLALPMEDMTEFELAGFHDLVALSGSLVLALATLERRIDPETAWSLSRLDEEWQADEWGHDEEADENAALKARAFMDAAEFVDLARRRDA</sequence>
<dbReference type="InterPro" id="IPR023335">
    <property type="entry name" value="ATP12_ortho_dom_sf"/>
</dbReference>
<dbReference type="InterPro" id="IPR011419">
    <property type="entry name" value="ATP12_ATP_synth-F1-assembly"/>
</dbReference>